<evidence type="ECO:0000256" key="1">
    <source>
        <dbReference type="SAM" id="MobiDB-lite"/>
    </source>
</evidence>
<feature type="compositionally biased region" description="Low complexity" evidence="1">
    <location>
        <begin position="82"/>
        <end position="99"/>
    </location>
</feature>
<sequence>MPRPLQPVVNPCASSSLAPLAPVSVSHGRRDSTTSTARASALPRAKPGNFRPVTAATSPRSPPSDTTRGGLLPATPWTPMCRAPSPRRTPSESSRSPGRAESGAHRSELPPPSAARLPAAEHSHPRDRGPAFSGESPPLEKSPPSAVCGPRASLRR</sequence>
<reference evidence="2" key="2">
    <citation type="submission" date="2023-04" db="EMBL/GenBank/DDBJ databases">
        <authorList>
            <person name="Bruccoleri R.E."/>
            <person name="Oakeley E.J."/>
            <person name="Faust A.-M."/>
            <person name="Dessus-Babus S."/>
            <person name="Altorfer M."/>
            <person name="Burckhardt D."/>
            <person name="Oertli M."/>
            <person name="Naumann U."/>
            <person name="Petersen F."/>
            <person name="Wong J."/>
        </authorList>
    </citation>
    <scope>NUCLEOTIDE SEQUENCE</scope>
    <source>
        <strain evidence="2">GSM-AAB239-AS_SAM_17_03QT</strain>
        <tissue evidence="2">Leaf</tissue>
    </source>
</reference>
<accession>A0AAX6HFV4</accession>
<evidence type="ECO:0000313" key="2">
    <source>
        <dbReference type="EMBL" id="KAJ6839926.1"/>
    </source>
</evidence>
<feature type="region of interest" description="Disordered" evidence="1">
    <location>
        <begin position="1"/>
        <end position="156"/>
    </location>
</feature>
<comment type="caution">
    <text evidence="2">The sequence shown here is derived from an EMBL/GenBank/DDBJ whole genome shotgun (WGS) entry which is preliminary data.</text>
</comment>
<gene>
    <name evidence="2" type="ORF">M6B38_311120</name>
</gene>
<dbReference type="AlphaFoldDB" id="A0AAX6HFV4"/>
<name>A0AAX6HFV4_IRIPA</name>
<keyword evidence="3" id="KW-1185">Reference proteome</keyword>
<dbReference type="EMBL" id="JANAVB010009598">
    <property type="protein sequence ID" value="KAJ6839926.1"/>
    <property type="molecule type" value="Genomic_DNA"/>
</dbReference>
<feature type="compositionally biased region" description="Low complexity" evidence="1">
    <location>
        <begin position="13"/>
        <end position="26"/>
    </location>
</feature>
<feature type="compositionally biased region" description="Polar residues" evidence="1">
    <location>
        <begin position="55"/>
        <end position="67"/>
    </location>
</feature>
<dbReference type="Proteomes" id="UP001140949">
    <property type="component" value="Unassembled WGS sequence"/>
</dbReference>
<reference evidence="2" key="1">
    <citation type="journal article" date="2023" name="GigaByte">
        <title>Genome assembly of the bearded iris, Iris pallida Lam.</title>
        <authorList>
            <person name="Bruccoleri R.E."/>
            <person name="Oakeley E.J."/>
            <person name="Faust A.M.E."/>
            <person name="Altorfer M."/>
            <person name="Dessus-Babus S."/>
            <person name="Burckhardt D."/>
            <person name="Oertli M."/>
            <person name="Naumann U."/>
            <person name="Petersen F."/>
            <person name="Wong J."/>
        </authorList>
    </citation>
    <scope>NUCLEOTIDE SEQUENCE</scope>
    <source>
        <strain evidence="2">GSM-AAB239-AS_SAM_17_03QT</strain>
    </source>
</reference>
<evidence type="ECO:0000313" key="3">
    <source>
        <dbReference type="Proteomes" id="UP001140949"/>
    </source>
</evidence>
<protein>
    <submittedName>
        <fullName evidence="2">Uncharacterized protein</fullName>
    </submittedName>
</protein>
<proteinExistence type="predicted"/>
<feature type="compositionally biased region" description="Basic and acidic residues" evidence="1">
    <location>
        <begin position="119"/>
        <end position="129"/>
    </location>
</feature>
<organism evidence="2 3">
    <name type="scientific">Iris pallida</name>
    <name type="common">Sweet iris</name>
    <dbReference type="NCBI Taxonomy" id="29817"/>
    <lineage>
        <taxon>Eukaryota</taxon>
        <taxon>Viridiplantae</taxon>
        <taxon>Streptophyta</taxon>
        <taxon>Embryophyta</taxon>
        <taxon>Tracheophyta</taxon>
        <taxon>Spermatophyta</taxon>
        <taxon>Magnoliopsida</taxon>
        <taxon>Liliopsida</taxon>
        <taxon>Asparagales</taxon>
        <taxon>Iridaceae</taxon>
        <taxon>Iridoideae</taxon>
        <taxon>Irideae</taxon>
        <taxon>Iris</taxon>
    </lineage>
</organism>